<keyword evidence="1" id="KW-0812">Transmembrane</keyword>
<name>H1XZD7_9SPHI</name>
<proteinExistence type="predicted"/>
<feature type="domain" description="SPOR" evidence="2">
    <location>
        <begin position="272"/>
        <end position="351"/>
    </location>
</feature>
<evidence type="ECO:0000313" key="3">
    <source>
        <dbReference type="EMBL" id="EHQ25625.1"/>
    </source>
</evidence>
<dbReference type="STRING" id="714943.Mucpa_1467"/>
<dbReference type="OrthoDB" id="653949at2"/>
<reference evidence="3" key="1">
    <citation type="submission" date="2011-09" db="EMBL/GenBank/DDBJ databases">
        <title>The permanent draft genome of Mucilaginibacter paludis DSM 18603.</title>
        <authorList>
            <consortium name="US DOE Joint Genome Institute (JGI-PGF)"/>
            <person name="Lucas S."/>
            <person name="Han J."/>
            <person name="Lapidus A."/>
            <person name="Bruce D."/>
            <person name="Goodwin L."/>
            <person name="Pitluck S."/>
            <person name="Peters L."/>
            <person name="Kyrpides N."/>
            <person name="Mavromatis K."/>
            <person name="Ivanova N."/>
            <person name="Mikhailova N."/>
            <person name="Held B."/>
            <person name="Detter J.C."/>
            <person name="Tapia R."/>
            <person name="Han C."/>
            <person name="Land M."/>
            <person name="Hauser L."/>
            <person name="Markowitz V."/>
            <person name="Cheng J.-F."/>
            <person name="Hugenholtz P."/>
            <person name="Woyke T."/>
            <person name="Wu D."/>
            <person name="Tindall B."/>
            <person name="Brambilla E."/>
            <person name="Klenk H.-P."/>
            <person name="Eisen J.A."/>
        </authorList>
    </citation>
    <scope>NUCLEOTIDE SEQUENCE [LARGE SCALE GENOMIC DNA]</scope>
    <source>
        <strain evidence="3">DSM 18603</strain>
    </source>
</reference>
<keyword evidence="1" id="KW-0472">Membrane</keyword>
<dbReference type="Proteomes" id="UP000002774">
    <property type="component" value="Chromosome"/>
</dbReference>
<evidence type="ECO:0000313" key="4">
    <source>
        <dbReference type="Proteomes" id="UP000002774"/>
    </source>
</evidence>
<dbReference type="PROSITE" id="PS51724">
    <property type="entry name" value="SPOR"/>
    <property type="match status" value="1"/>
</dbReference>
<dbReference type="eggNOG" id="ENOG5033MXF">
    <property type="taxonomic scope" value="Bacteria"/>
</dbReference>
<organism evidence="3 4">
    <name type="scientific">Mucilaginibacter paludis DSM 18603</name>
    <dbReference type="NCBI Taxonomy" id="714943"/>
    <lineage>
        <taxon>Bacteria</taxon>
        <taxon>Pseudomonadati</taxon>
        <taxon>Bacteroidota</taxon>
        <taxon>Sphingobacteriia</taxon>
        <taxon>Sphingobacteriales</taxon>
        <taxon>Sphingobacteriaceae</taxon>
        <taxon>Mucilaginibacter</taxon>
    </lineage>
</organism>
<keyword evidence="4" id="KW-1185">Reference proteome</keyword>
<accession>H1XZD7</accession>
<dbReference type="RefSeq" id="WP_008505447.1">
    <property type="nucleotide sequence ID" value="NZ_CM001403.1"/>
</dbReference>
<dbReference type="InterPro" id="IPR007730">
    <property type="entry name" value="SPOR-like_dom"/>
</dbReference>
<dbReference type="InterPro" id="IPR040495">
    <property type="entry name" value="HU-CCDC81_bac_1"/>
</dbReference>
<protein>
    <recommendedName>
        <fullName evidence="2">SPOR domain-containing protein</fullName>
    </recommendedName>
</protein>
<sequence length="357" mass="40135">MDIAVFISELLDHQKDLVIPGLGSFYRAHVEGYYNQDQQQFYPPTMQLQFSTEQKDDDGKLVGLIAEYKNISIESASYFVDKFVTAVLLQVNAGSFAIGDKGVLSMRRNQLVFISKKFDNNNELFYGLSPVKLKRTKSYNQEGIAAPNVQVPVTEKPSPFTAALLRGETMPDAIDGVEQQQHEPEAETKPRKIYILVLVIALVLLLSGVVLVTAYWLKPELFAGLRGHVEPPPVSGSVRKKIVSDSTENAIQAQKDIGATPVVDSVTKSKIEMPVDTFGIVIGTFKTYNGAQMEYGRYINNGMRNIEIRRKPDDARRYQIDVATYLNIDSANAHLEQFKKKLKQTDIFVQTYPYKKQ</sequence>
<dbReference type="EMBL" id="CM001403">
    <property type="protein sequence ID" value="EHQ25625.1"/>
    <property type="molecule type" value="Genomic_DNA"/>
</dbReference>
<dbReference type="GO" id="GO:0042834">
    <property type="term" value="F:peptidoglycan binding"/>
    <property type="evidence" value="ECO:0007669"/>
    <property type="project" value="InterPro"/>
</dbReference>
<evidence type="ECO:0000256" key="1">
    <source>
        <dbReference type="SAM" id="Phobius"/>
    </source>
</evidence>
<dbReference type="HOGENOM" id="CLU_775718_0_0_10"/>
<feature type="transmembrane region" description="Helical" evidence="1">
    <location>
        <begin position="193"/>
        <end position="217"/>
    </location>
</feature>
<dbReference type="Pfam" id="PF18174">
    <property type="entry name" value="HU-CCDC81_bac_1"/>
    <property type="match status" value="1"/>
</dbReference>
<keyword evidence="1" id="KW-1133">Transmembrane helix</keyword>
<dbReference type="AlphaFoldDB" id="H1XZD7"/>
<evidence type="ECO:0000259" key="2">
    <source>
        <dbReference type="PROSITE" id="PS51724"/>
    </source>
</evidence>
<gene>
    <name evidence="3" type="ORF">Mucpa_1467</name>
</gene>